<dbReference type="VEuPathDB" id="PlasmoDB:AK88_04931"/>
<feature type="compositionally biased region" description="Gly residues" evidence="1">
    <location>
        <begin position="503"/>
        <end position="519"/>
    </location>
</feature>
<feature type="compositionally biased region" description="Polar residues" evidence="1">
    <location>
        <begin position="416"/>
        <end position="436"/>
    </location>
</feature>
<organism evidence="5 6">
    <name type="scientific">Plasmodium fragile</name>
    <dbReference type="NCBI Taxonomy" id="5857"/>
    <lineage>
        <taxon>Eukaryota</taxon>
        <taxon>Sar</taxon>
        <taxon>Alveolata</taxon>
        <taxon>Apicomplexa</taxon>
        <taxon>Aconoidasida</taxon>
        <taxon>Haemosporida</taxon>
        <taxon>Plasmodiidae</taxon>
        <taxon>Plasmodium</taxon>
        <taxon>Plasmodium (Plasmodium)</taxon>
    </lineage>
</organism>
<evidence type="ECO:0000259" key="4">
    <source>
        <dbReference type="Pfam" id="PF12887"/>
    </source>
</evidence>
<reference evidence="5 6" key="1">
    <citation type="submission" date="2014-03" db="EMBL/GenBank/DDBJ databases">
        <title>The Genome Sequence of Plasmodium fragile nilgiri.</title>
        <authorList>
            <consortium name="The Broad Institute Genomics Platform"/>
            <consortium name="The Broad Institute Genome Sequencing Center for Infectious Disease"/>
            <person name="Neafsey D."/>
            <person name="Duraisingh M."/>
            <person name="Young S.K."/>
            <person name="Zeng Q."/>
            <person name="Gargeya S."/>
            <person name="Abouelleil A."/>
            <person name="Alvarado L."/>
            <person name="Chapman S.B."/>
            <person name="Gainer-Dewar J."/>
            <person name="Goldberg J."/>
            <person name="Griggs A."/>
            <person name="Gujja S."/>
            <person name="Hansen M."/>
            <person name="Howarth C."/>
            <person name="Imamovic A."/>
            <person name="Larimer J."/>
            <person name="Pearson M."/>
            <person name="Poon T.W."/>
            <person name="Priest M."/>
            <person name="Roberts A."/>
            <person name="Saif S."/>
            <person name="Shea T."/>
            <person name="Sykes S."/>
            <person name="Wortman J."/>
            <person name="Nusbaum C."/>
            <person name="Birren B."/>
        </authorList>
    </citation>
    <scope>NUCLEOTIDE SEQUENCE [LARGE SCALE GENOMIC DNA]</scope>
    <source>
        <strain evidence="6">nilgiri</strain>
    </source>
</reference>
<feature type="compositionally biased region" description="Polar residues" evidence="1">
    <location>
        <begin position="372"/>
        <end position="399"/>
    </location>
</feature>
<name>A0A0D9QEJ4_PLAFR</name>
<evidence type="ECO:0000259" key="3">
    <source>
        <dbReference type="Pfam" id="PF12879"/>
    </source>
</evidence>
<feature type="domain" description="Schizont-infected cell agglutination C-terminal" evidence="3">
    <location>
        <begin position="565"/>
        <end position="665"/>
    </location>
</feature>
<dbReference type="EMBL" id="KQ001726">
    <property type="protein sequence ID" value="KJP85428.1"/>
    <property type="molecule type" value="Genomic_DNA"/>
</dbReference>
<keyword evidence="6" id="KW-1185">Reference proteome</keyword>
<keyword evidence="2" id="KW-0812">Transmembrane</keyword>
<feature type="compositionally biased region" description="Polar residues" evidence="1">
    <location>
        <begin position="284"/>
        <end position="304"/>
    </location>
</feature>
<feature type="compositionally biased region" description="Polar residues" evidence="1">
    <location>
        <begin position="679"/>
        <end position="704"/>
    </location>
</feature>
<sequence length="1098" mass="120259">MNYKRLGALLVHYVRKRGLVHQKELYTEFLGKDVTALLDEFVRYMDNEQLDSYAANCLNAGYSSLRREGTFVAQKLADRIMCTLMSRALFFMNRWRPGSASAEETDPMNEPLKEHIRCAIVNIFMYILLESPCRSEMGIDNAWYTMKQMEQGSGGRLISQGKCAQGKFENIKIQEFDMETTINTWLQKNKNLTETIGGKGIQSTCTPSLAALGGATRVTHGANAPIAMQHEEKQAIEKLGKEMKTIVQEVKTAVVKCAQTPGTCMEPIQEVSSSDPEDAASEDTVSNSVKSDTPAPSTEPTAKTKSPEKGPNGTDDKHKDQAQPSSTPSPTASGAGSPGAPPSPPAGNTDVGRAHKTGEEDGAPAGSARGGQPSSTSQDPATSGTGPVGTHTDNTGKCTSRTEVHVAKNAGKGIQGASSTTTLSFVSSPEATNDCANKSKDSGPGDTVVVEGNDDPPPLNPPKPAPTNPDQSGTSGSGGGGEPAPGGGAGGGVSSGEGKDAGTDGGRGTSAGGHGGSGSDAGWDAPTPATPYVPPGLTWEDVKRYTPAIIPAVVGIGVIAFFLWKYFAFLGQKRRRTYRTVRNVPSPPLDEEILEHLQRGAPPPDYGYTMLTDRQPASTSDRRRRHPRVHRRTIIELHLEVLNECEAAAWETVKDDYWKIVVQECARDLQQDAKGHSSFPDTPSTNQDLSRNNVSSILNPSTDSDGTDPCPRNDEDPDPWSCMETIQLATDRSPPNDCDSWSCMETIQLQTDPCSPHDPDPWSCMETTELHTAPCAPHAHDPDAWSCMETIQLPTDPGASNEHDPDPWKCMETIQLPTGPCPPNDWDSCSCMETIQLPTDPCPPNEHDPAPWSCMETIQLETDPCAPNDCDPWSCMENIQLPTDASAPNEHDPWSCMETIQLDAQQNAHFNPGDATSHCTHRINWIERHKHILRACTGQPWFNALKLQWTQYLSEQMVANEDNGHRELGEYGNIPYMQSKKLVLWKQWVAQQHALMHIYGEEEWFQRLLNSVEEETVPEKREVPGVEKHLEVEKAMGTEHLLHVRDVPRSQLHKQPYMTKPLTAKTWILILALVIEHCEVECRLQEKELYVDELLHKL</sequence>
<feature type="region of interest" description="Disordered" evidence="1">
    <location>
        <begin position="673"/>
        <end position="721"/>
    </location>
</feature>
<dbReference type="Proteomes" id="UP000054561">
    <property type="component" value="Unassembled WGS sequence"/>
</dbReference>
<dbReference type="RefSeq" id="XP_012337958.1">
    <property type="nucleotide sequence ID" value="XM_012482535.1"/>
</dbReference>
<feature type="domain" description="Schizont-infected cell agglutination extracellular alpha" evidence="4">
    <location>
        <begin position="25"/>
        <end position="185"/>
    </location>
</feature>
<evidence type="ECO:0008006" key="7">
    <source>
        <dbReference type="Google" id="ProtNLM"/>
    </source>
</evidence>
<dbReference type="AlphaFoldDB" id="A0A0D9QEJ4"/>
<keyword evidence="2" id="KW-1133">Transmembrane helix</keyword>
<protein>
    <recommendedName>
        <fullName evidence="7">Schizont-infected cell agglutination C-terminal domain-containing protein</fullName>
    </recommendedName>
</protein>
<dbReference type="InterPro" id="IPR024290">
    <property type="entry name" value="SICA_extracell_a"/>
</dbReference>
<feature type="compositionally biased region" description="Pro residues" evidence="1">
    <location>
        <begin position="455"/>
        <end position="467"/>
    </location>
</feature>
<keyword evidence="2" id="KW-0472">Membrane</keyword>
<dbReference type="InterPro" id="IPR024288">
    <property type="entry name" value="SICA_C"/>
</dbReference>
<gene>
    <name evidence="5" type="ORF">AK88_04931</name>
</gene>
<dbReference type="GeneID" id="24270245"/>
<feature type="transmembrane region" description="Helical" evidence="2">
    <location>
        <begin position="548"/>
        <end position="569"/>
    </location>
</feature>
<feature type="region of interest" description="Disordered" evidence="1">
    <location>
        <begin position="266"/>
        <end position="529"/>
    </location>
</feature>
<dbReference type="Pfam" id="PF12879">
    <property type="entry name" value="SICA_C"/>
    <property type="match status" value="1"/>
</dbReference>
<evidence type="ECO:0000256" key="2">
    <source>
        <dbReference type="SAM" id="Phobius"/>
    </source>
</evidence>
<accession>A0A0D9QEJ4</accession>
<evidence type="ECO:0000313" key="5">
    <source>
        <dbReference type="EMBL" id="KJP85428.1"/>
    </source>
</evidence>
<feature type="compositionally biased region" description="Low complexity" evidence="1">
    <location>
        <begin position="324"/>
        <end position="335"/>
    </location>
</feature>
<dbReference type="OrthoDB" id="375150at2759"/>
<evidence type="ECO:0000313" key="6">
    <source>
        <dbReference type="Proteomes" id="UP000054561"/>
    </source>
</evidence>
<feature type="region of interest" description="Disordered" evidence="1">
    <location>
        <begin position="604"/>
        <end position="627"/>
    </location>
</feature>
<proteinExistence type="predicted"/>
<dbReference type="Pfam" id="PF12887">
    <property type="entry name" value="SICA_alpha"/>
    <property type="match status" value="1"/>
</dbReference>
<evidence type="ECO:0000256" key="1">
    <source>
        <dbReference type="SAM" id="MobiDB-lite"/>
    </source>
</evidence>
<feature type="compositionally biased region" description="Gly residues" evidence="1">
    <location>
        <begin position="475"/>
        <end position="495"/>
    </location>
</feature>